<dbReference type="Proteomes" id="UP001225761">
    <property type="component" value="Unassembled WGS sequence"/>
</dbReference>
<evidence type="ECO:0000313" key="2">
    <source>
        <dbReference type="Proteomes" id="UP001225761"/>
    </source>
</evidence>
<dbReference type="RefSeq" id="WP_283382605.1">
    <property type="nucleotide sequence ID" value="NZ_JASHIE010000012.1"/>
</dbReference>
<keyword evidence="2" id="KW-1185">Reference proteome</keyword>
<name>A0ABT6Z6L9_9BACT</name>
<reference evidence="1 2" key="1">
    <citation type="submission" date="2023-05" db="EMBL/GenBank/DDBJ databases">
        <title>Novel species of genus Flectobacillus isolated from stream in China.</title>
        <authorList>
            <person name="Lu H."/>
        </authorList>
    </citation>
    <scope>NUCLEOTIDE SEQUENCE [LARGE SCALE GENOMIC DNA]</scope>
    <source>
        <strain evidence="1 2">LFS242W</strain>
    </source>
</reference>
<sequence>MRRYTTFAQHDEEIQANLSLLADKQTRAEIYANALNILGKKLAVLINPKITSSEKIVLACTSEDADWLGKGILQSLWNTNINLAVFWNLRAKVADDKELIVAPIVKSYIEETSNCKTLIICKSIIYTSCVVRTNLTFLINQINPDKILIVAPVMFKSSESSLNQEFESSIRKKFEYIYFAIDDEVSNEDEVIPGIGGNIYQRLGLGDSQIKNKYIPQLVKDRRNALSV</sequence>
<comment type="caution">
    <text evidence="1">The sequence shown here is derived from an EMBL/GenBank/DDBJ whole genome shotgun (WGS) entry which is preliminary data.</text>
</comment>
<proteinExistence type="predicted"/>
<accession>A0ABT6Z6L9</accession>
<evidence type="ECO:0000313" key="1">
    <source>
        <dbReference type="EMBL" id="MDI9876249.1"/>
    </source>
</evidence>
<dbReference type="EMBL" id="JASHIE010000012">
    <property type="protein sequence ID" value="MDI9876249.1"/>
    <property type="molecule type" value="Genomic_DNA"/>
</dbReference>
<organism evidence="1 2">
    <name type="scientific">Flectobacillus rivi</name>
    <dbReference type="NCBI Taxonomy" id="2984209"/>
    <lineage>
        <taxon>Bacteria</taxon>
        <taxon>Pseudomonadati</taxon>
        <taxon>Bacteroidota</taxon>
        <taxon>Cytophagia</taxon>
        <taxon>Cytophagales</taxon>
        <taxon>Flectobacillaceae</taxon>
        <taxon>Flectobacillus</taxon>
    </lineage>
</organism>
<gene>
    <name evidence="1" type="ORF">QM481_17055</name>
</gene>
<protein>
    <submittedName>
        <fullName evidence="1">Uncharacterized protein</fullName>
    </submittedName>
</protein>